<dbReference type="Pfam" id="PF07690">
    <property type="entry name" value="MFS_1"/>
    <property type="match status" value="1"/>
</dbReference>
<feature type="transmembrane region" description="Helical" evidence="8">
    <location>
        <begin position="415"/>
        <end position="436"/>
    </location>
</feature>
<evidence type="ECO:0000256" key="7">
    <source>
        <dbReference type="SAM" id="MobiDB-lite"/>
    </source>
</evidence>
<keyword evidence="3 8" id="KW-0812">Transmembrane</keyword>
<evidence type="ECO:0000256" key="6">
    <source>
        <dbReference type="ARBA" id="ARBA00023251"/>
    </source>
</evidence>
<feature type="transmembrane region" description="Helical" evidence="8">
    <location>
        <begin position="442"/>
        <end position="460"/>
    </location>
</feature>
<keyword evidence="2" id="KW-0813">Transport</keyword>
<dbReference type="SUPFAM" id="SSF103473">
    <property type="entry name" value="MFS general substrate transporter"/>
    <property type="match status" value="1"/>
</dbReference>
<dbReference type="InterPro" id="IPR036259">
    <property type="entry name" value="MFS_trans_sf"/>
</dbReference>
<feature type="transmembrane region" description="Helical" evidence="8">
    <location>
        <begin position="176"/>
        <end position="196"/>
    </location>
</feature>
<feature type="transmembrane region" description="Helical" evidence="8">
    <location>
        <begin position="314"/>
        <end position="333"/>
    </location>
</feature>
<dbReference type="InterPro" id="IPR011701">
    <property type="entry name" value="MFS"/>
</dbReference>
<keyword evidence="11" id="KW-1185">Reference proteome</keyword>
<organism evidence="10 11">
    <name type="scientific">Kitasatospora kifunensis</name>
    <name type="common">Streptomyces kifunensis</name>
    <dbReference type="NCBI Taxonomy" id="58351"/>
    <lineage>
        <taxon>Bacteria</taxon>
        <taxon>Bacillati</taxon>
        <taxon>Actinomycetota</taxon>
        <taxon>Actinomycetes</taxon>
        <taxon>Kitasatosporales</taxon>
        <taxon>Streptomycetaceae</taxon>
        <taxon>Kitasatospora</taxon>
    </lineage>
</organism>
<dbReference type="Gene3D" id="1.20.1250.20">
    <property type="entry name" value="MFS general substrate transporter like domains"/>
    <property type="match status" value="1"/>
</dbReference>
<dbReference type="InterPro" id="IPR020846">
    <property type="entry name" value="MFS_dom"/>
</dbReference>
<keyword evidence="4 8" id="KW-1133">Transmembrane helix</keyword>
<feature type="transmembrane region" description="Helical" evidence="8">
    <location>
        <begin position="67"/>
        <end position="84"/>
    </location>
</feature>
<feature type="region of interest" description="Disordered" evidence="7">
    <location>
        <begin position="1"/>
        <end position="20"/>
    </location>
</feature>
<feature type="transmembrane region" description="Helical" evidence="8">
    <location>
        <begin position="345"/>
        <end position="362"/>
    </location>
</feature>
<feature type="transmembrane region" description="Helical" evidence="8">
    <location>
        <begin position="91"/>
        <end position="110"/>
    </location>
</feature>
<comment type="subcellular location">
    <subcellularLocation>
        <location evidence="1">Cell membrane</location>
        <topology evidence="1">Multi-pass membrane protein</topology>
    </subcellularLocation>
</comment>
<dbReference type="Gene3D" id="1.20.1720.10">
    <property type="entry name" value="Multidrug resistance protein D"/>
    <property type="match status" value="1"/>
</dbReference>
<dbReference type="GO" id="GO:0046677">
    <property type="term" value="P:response to antibiotic"/>
    <property type="evidence" value="ECO:0007669"/>
    <property type="project" value="UniProtKB-KW"/>
</dbReference>
<feature type="transmembrane region" description="Helical" evidence="8">
    <location>
        <begin position="279"/>
        <end position="302"/>
    </location>
</feature>
<dbReference type="PROSITE" id="PS50850">
    <property type="entry name" value="MFS"/>
    <property type="match status" value="1"/>
</dbReference>
<protein>
    <submittedName>
        <fullName evidence="10">DHA2 family methylenomycin A resistance protein-like MFS transporter</fullName>
    </submittedName>
</protein>
<feature type="transmembrane region" description="Helical" evidence="8">
    <location>
        <begin position="25"/>
        <end position="47"/>
    </location>
</feature>
<feature type="domain" description="Major facilitator superfamily (MFS) profile" evidence="9">
    <location>
        <begin position="25"/>
        <end position="464"/>
    </location>
</feature>
<name>A0A7W7R938_KITKI</name>
<sequence length="469" mass="48073">MNSSVSTSHSAATGPAGQEGSPRMVLGASVLGFFIITLDALVVNVALPDIGKDVGGGMSGLQWVVDGYTLMFAALMLSAGSLADRIGASRTYVGGLALFTLASVGCGLAPNLGVLIAARLVQGCAASVITPASLAMIRQTFHDTDKRVRAIALWSAGGAVAAAAGPVAGGALTSEFGWRAIFFLNLPVGIVALLMMARAPRSPRRNAALDPIGQLTAIIALSALTYGVIQGGDHGFGNARTLTVLAVAMLFLVAFVVAEARQAKPMLPLAMLRDRAVAVASTVGFSISVAFYGGVFVLGLYFQQVRHQSPLSAGLMFLPMTTVVAVLNLFVAARVIRRLGPRRPILFGQLVTVAALLALAFFGDRVSTVELSLLIVPLCCAGGIAIPAATALLMNSIPAEVTGTASGVMNTFRQIGTALAIAVFGALVAGSSTFFAGLRTSLLIAGTLLVISIVTVLTVTREQRPAPAA</sequence>
<feature type="transmembrane region" description="Helical" evidence="8">
    <location>
        <begin position="374"/>
        <end position="394"/>
    </location>
</feature>
<keyword evidence="6" id="KW-0046">Antibiotic resistance</keyword>
<evidence type="ECO:0000259" key="9">
    <source>
        <dbReference type="PROSITE" id="PS50850"/>
    </source>
</evidence>
<dbReference type="Proteomes" id="UP000540506">
    <property type="component" value="Unassembled WGS sequence"/>
</dbReference>
<keyword evidence="5 8" id="KW-0472">Membrane</keyword>
<feature type="compositionally biased region" description="Polar residues" evidence="7">
    <location>
        <begin position="1"/>
        <end position="11"/>
    </location>
</feature>
<proteinExistence type="predicted"/>
<feature type="transmembrane region" description="Helical" evidence="8">
    <location>
        <begin position="241"/>
        <end position="258"/>
    </location>
</feature>
<comment type="caution">
    <text evidence="10">The sequence shown here is derived from an EMBL/GenBank/DDBJ whole genome shotgun (WGS) entry which is preliminary data.</text>
</comment>
<reference evidence="10 11" key="1">
    <citation type="submission" date="2020-08" db="EMBL/GenBank/DDBJ databases">
        <title>Sequencing the genomes of 1000 actinobacteria strains.</title>
        <authorList>
            <person name="Klenk H.-P."/>
        </authorList>
    </citation>
    <scope>NUCLEOTIDE SEQUENCE [LARGE SCALE GENOMIC DNA]</scope>
    <source>
        <strain evidence="10 11">DSM 41654</strain>
    </source>
</reference>
<feature type="transmembrane region" description="Helical" evidence="8">
    <location>
        <begin position="208"/>
        <end position="229"/>
    </location>
</feature>
<gene>
    <name evidence="10" type="ORF">FHR34_006807</name>
</gene>
<dbReference type="RefSeq" id="WP_312897550.1">
    <property type="nucleotide sequence ID" value="NZ_JACHJV010000002.1"/>
</dbReference>
<evidence type="ECO:0000256" key="2">
    <source>
        <dbReference type="ARBA" id="ARBA00022448"/>
    </source>
</evidence>
<evidence type="ECO:0000256" key="4">
    <source>
        <dbReference type="ARBA" id="ARBA00022989"/>
    </source>
</evidence>
<evidence type="ECO:0000313" key="10">
    <source>
        <dbReference type="EMBL" id="MBB4927712.1"/>
    </source>
</evidence>
<evidence type="ECO:0000256" key="3">
    <source>
        <dbReference type="ARBA" id="ARBA00022692"/>
    </source>
</evidence>
<dbReference type="AlphaFoldDB" id="A0A7W7R938"/>
<dbReference type="PANTHER" id="PTHR42718:SF9">
    <property type="entry name" value="MAJOR FACILITATOR SUPERFAMILY MULTIDRUG TRANSPORTER MFSC"/>
    <property type="match status" value="1"/>
</dbReference>
<dbReference type="PANTHER" id="PTHR42718">
    <property type="entry name" value="MAJOR FACILITATOR SUPERFAMILY MULTIDRUG TRANSPORTER MFSC"/>
    <property type="match status" value="1"/>
</dbReference>
<dbReference type="EMBL" id="JACHJV010000002">
    <property type="protein sequence ID" value="MBB4927712.1"/>
    <property type="molecule type" value="Genomic_DNA"/>
</dbReference>
<evidence type="ECO:0000256" key="1">
    <source>
        <dbReference type="ARBA" id="ARBA00004651"/>
    </source>
</evidence>
<evidence type="ECO:0000256" key="8">
    <source>
        <dbReference type="SAM" id="Phobius"/>
    </source>
</evidence>
<evidence type="ECO:0000313" key="11">
    <source>
        <dbReference type="Proteomes" id="UP000540506"/>
    </source>
</evidence>
<feature type="transmembrane region" description="Helical" evidence="8">
    <location>
        <begin position="149"/>
        <end position="170"/>
    </location>
</feature>
<evidence type="ECO:0000256" key="5">
    <source>
        <dbReference type="ARBA" id="ARBA00023136"/>
    </source>
</evidence>
<dbReference type="GO" id="GO:0005886">
    <property type="term" value="C:plasma membrane"/>
    <property type="evidence" value="ECO:0007669"/>
    <property type="project" value="UniProtKB-SubCell"/>
</dbReference>
<dbReference type="CDD" id="cd17321">
    <property type="entry name" value="MFS_MMR_MDR_like"/>
    <property type="match status" value="1"/>
</dbReference>
<dbReference type="GO" id="GO:0022857">
    <property type="term" value="F:transmembrane transporter activity"/>
    <property type="evidence" value="ECO:0007669"/>
    <property type="project" value="InterPro"/>
</dbReference>
<accession>A0A7W7R938</accession>